<dbReference type="PANTHER" id="PTHR14226:SF29">
    <property type="entry name" value="NEUROPATHY TARGET ESTERASE SWS"/>
    <property type="match status" value="1"/>
</dbReference>
<feature type="compositionally biased region" description="Acidic residues" evidence="10">
    <location>
        <begin position="96"/>
        <end position="105"/>
    </location>
</feature>
<dbReference type="PROSITE" id="PS51635">
    <property type="entry name" value="PNPLA"/>
    <property type="match status" value="1"/>
</dbReference>
<keyword evidence="7 9" id="KW-0443">Lipid metabolism</keyword>
<feature type="domain" description="PNPLA" evidence="13">
    <location>
        <begin position="751"/>
        <end position="917"/>
    </location>
</feature>
<keyword evidence="8 11" id="KW-0472">Membrane</keyword>
<evidence type="ECO:0000313" key="14">
    <source>
        <dbReference type="EMBL" id="ETW08909.1"/>
    </source>
</evidence>
<dbReference type="InterPro" id="IPR018490">
    <property type="entry name" value="cNMP-bd_dom_sf"/>
</dbReference>
<evidence type="ECO:0000256" key="7">
    <source>
        <dbReference type="ARBA" id="ARBA00023098"/>
    </source>
</evidence>
<keyword evidence="4 9" id="KW-0378">Hydrolase</keyword>
<organism evidence="14">
    <name type="scientific">Aphanomyces invadans</name>
    <dbReference type="NCBI Taxonomy" id="157072"/>
    <lineage>
        <taxon>Eukaryota</taxon>
        <taxon>Sar</taxon>
        <taxon>Stramenopiles</taxon>
        <taxon>Oomycota</taxon>
        <taxon>Saprolegniomycetes</taxon>
        <taxon>Saprolegniales</taxon>
        <taxon>Verrucalvaceae</taxon>
        <taxon>Aphanomyces</taxon>
    </lineage>
</organism>
<feature type="short sequence motif" description="DGA/G" evidence="9">
    <location>
        <begin position="904"/>
        <end position="906"/>
    </location>
</feature>
<evidence type="ECO:0000259" key="12">
    <source>
        <dbReference type="PROSITE" id="PS50042"/>
    </source>
</evidence>
<dbReference type="InterPro" id="IPR000595">
    <property type="entry name" value="cNMP-bd_dom"/>
</dbReference>
<dbReference type="Gene3D" id="2.60.120.10">
    <property type="entry name" value="Jelly Rolls"/>
    <property type="match status" value="3"/>
</dbReference>
<dbReference type="GeneID" id="20078449"/>
<dbReference type="VEuPathDB" id="FungiDB:H310_01399"/>
<comment type="similarity">
    <text evidence="2">Belongs to the NTE family.</text>
</comment>
<keyword evidence="5 9" id="KW-0442">Lipid degradation</keyword>
<dbReference type="RefSeq" id="XP_008862714.1">
    <property type="nucleotide sequence ID" value="XM_008864492.1"/>
</dbReference>
<keyword evidence="3 11" id="KW-0812">Transmembrane</keyword>
<protein>
    <recommendedName>
        <fullName evidence="15">Patatin</fullName>
    </recommendedName>
</protein>
<dbReference type="GO" id="GO:0004622">
    <property type="term" value="F:phosphatidylcholine lysophospholipase activity"/>
    <property type="evidence" value="ECO:0007669"/>
    <property type="project" value="UniProtKB-ARBA"/>
</dbReference>
<keyword evidence="6 11" id="KW-1133">Transmembrane helix</keyword>
<feature type="region of interest" description="Disordered" evidence="10">
    <location>
        <begin position="86"/>
        <end position="108"/>
    </location>
</feature>
<feature type="short sequence motif" description="GXGXXG" evidence="9">
    <location>
        <begin position="755"/>
        <end position="760"/>
    </location>
</feature>
<dbReference type="EMBL" id="KI913953">
    <property type="protein sequence ID" value="ETW08909.1"/>
    <property type="molecule type" value="Genomic_DNA"/>
</dbReference>
<evidence type="ECO:0000256" key="9">
    <source>
        <dbReference type="PROSITE-ProRule" id="PRU01161"/>
    </source>
</evidence>
<feature type="region of interest" description="Disordered" evidence="10">
    <location>
        <begin position="52"/>
        <end position="72"/>
    </location>
</feature>
<evidence type="ECO:0000256" key="3">
    <source>
        <dbReference type="ARBA" id="ARBA00022692"/>
    </source>
</evidence>
<dbReference type="GO" id="GO:0016042">
    <property type="term" value="P:lipid catabolic process"/>
    <property type="evidence" value="ECO:0007669"/>
    <property type="project" value="UniProtKB-UniRule"/>
</dbReference>
<dbReference type="PROSITE" id="PS50042">
    <property type="entry name" value="CNMP_BINDING_3"/>
    <property type="match status" value="1"/>
</dbReference>
<dbReference type="InterPro" id="IPR014710">
    <property type="entry name" value="RmlC-like_jellyroll"/>
</dbReference>
<dbReference type="Pfam" id="PF01734">
    <property type="entry name" value="Patatin"/>
    <property type="match status" value="1"/>
</dbReference>
<dbReference type="SUPFAM" id="SSF51206">
    <property type="entry name" value="cAMP-binding domain-like"/>
    <property type="match status" value="3"/>
</dbReference>
<evidence type="ECO:0000256" key="6">
    <source>
        <dbReference type="ARBA" id="ARBA00022989"/>
    </source>
</evidence>
<feature type="active site" description="Nucleophile" evidence="9">
    <location>
        <position position="784"/>
    </location>
</feature>
<dbReference type="InterPro" id="IPR016035">
    <property type="entry name" value="Acyl_Trfase/lysoPLipase"/>
</dbReference>
<dbReference type="Pfam" id="PF00027">
    <property type="entry name" value="cNMP_binding"/>
    <property type="match status" value="1"/>
</dbReference>
<feature type="transmembrane region" description="Helical" evidence="11">
    <location>
        <begin position="20"/>
        <end position="42"/>
    </location>
</feature>
<feature type="active site" description="Proton acceptor" evidence="9">
    <location>
        <position position="904"/>
    </location>
</feature>
<evidence type="ECO:0000256" key="8">
    <source>
        <dbReference type="ARBA" id="ARBA00023136"/>
    </source>
</evidence>
<evidence type="ECO:0000256" key="5">
    <source>
        <dbReference type="ARBA" id="ARBA00022963"/>
    </source>
</evidence>
<dbReference type="Pfam" id="PF24179">
    <property type="entry name" value="NTE_Ploop"/>
    <property type="match status" value="1"/>
</dbReference>
<dbReference type="CDD" id="cd00038">
    <property type="entry name" value="CAP_ED"/>
    <property type="match status" value="2"/>
</dbReference>
<dbReference type="InterPro" id="IPR050301">
    <property type="entry name" value="NTE"/>
</dbReference>
<name>A0A024URL4_9STRA</name>
<dbReference type="AlphaFoldDB" id="A0A024URL4"/>
<sequence length="1054" mass="116590">MSAGSSTAGLLETLTGFYHVSVPIVTTLIVVLGSLSGLYIWVASRQVRRPKKHATSFDDTSQPSTPLGRHMRRTQSFSEADLEIEVKKQSKKDADEQSSEDEEEGGDKWAAAQGWSTGQLEMFKVLRQKFFSNADCKFVGELIGNVEVLTLETGDVIFGRRKYDGSLLFVSSGSVWLSAFHEDRSFVHTIKKHEGVTSTSAILRGVLEDKFEGLDMQAVAAESPTLVLRISVDKLKTTISKYPQIAIFLAHLSLSQLERITMRSLIDYFGYLDGLFCPMAYFDVLKNDSDTVRGIAMTLGLDYVELQTQFAGATQIRSLEDGSLVEMPSGTEDDDIADVYFVLEGAVSVEILLCHQSTNDDEFVSLFKVSTGCCLGMASAIVGNTGLLKARSVMQAKAVGRTRVVQLNGGVFRSMLQTHPAFFNRCVQTVVRQYGSQAALLDNFFERVHVDSGDAIYHVGDSSNAMYTLLTGRLREVHSQTSSTGTVVKNTRELVKGATLGAMDLLASSKRASTVYAIRDCQVSKMPRVVLDYMLRAQPQVLIHFTRQMAIHNTDRTGDNEFVSSQANRSPMKLPVTTIAVLSATKGVSIHEFTTELHKALQTIATTEVVSSSKAERHFNGQWRSLGMSAWLAEMESSHQLVVFEADAVLTPWTKLCIRQADHILLVCKDTDQELDLKDLNPLLLQAYSIKNVEVNIVRMKSTTAHGSANTPPLHQVEYVNYFHNIRMPLHENTNDMLRVARRLTGRSIGLVLGGGGARGLAHIGILKALEECGLDVDVVGGTSMGALIAALYAQYPKDLERVIKHARRFSSKAANKLAKLFELTLPIASWFDGSSFNTGLQLEFGMTRIEDLVLNFFCISTDIVKKCTGVHRSGTLWRYVRASMSLQGYLPPISEPSGSLLLDGGYVNNLPADVMKEEGVKIVFAVDVGRDNTRDYFHYGDTLSGWWVFLNKLNPFTPTVQVPSMGEITDALAYAAFYQNKAYVINHYVDLYFKPPVQAIGTLEFDKLDLTIQLGYDYALPKIKDWMKKNPHLVTHVRQPHGASATGRSNSTR</sequence>
<dbReference type="InterPro" id="IPR056556">
    <property type="entry name" value="NTE1_P-loop_dom"/>
</dbReference>
<comment type="subcellular location">
    <subcellularLocation>
        <location evidence="1">Membrane</location>
    </subcellularLocation>
</comment>
<dbReference type="eggNOG" id="KOG2968">
    <property type="taxonomic scope" value="Eukaryota"/>
</dbReference>
<feature type="compositionally biased region" description="Basic and acidic residues" evidence="10">
    <location>
        <begin position="86"/>
        <end position="95"/>
    </location>
</feature>
<evidence type="ECO:0000256" key="4">
    <source>
        <dbReference type="ARBA" id="ARBA00022801"/>
    </source>
</evidence>
<evidence type="ECO:0000256" key="1">
    <source>
        <dbReference type="ARBA" id="ARBA00004370"/>
    </source>
</evidence>
<dbReference type="GO" id="GO:0016020">
    <property type="term" value="C:membrane"/>
    <property type="evidence" value="ECO:0007669"/>
    <property type="project" value="UniProtKB-SubCell"/>
</dbReference>
<feature type="short sequence motif" description="GXSXG" evidence="9">
    <location>
        <begin position="782"/>
        <end position="786"/>
    </location>
</feature>
<proteinExistence type="inferred from homology"/>
<evidence type="ECO:0000259" key="13">
    <source>
        <dbReference type="PROSITE" id="PS51635"/>
    </source>
</evidence>
<dbReference type="PANTHER" id="PTHR14226">
    <property type="entry name" value="NEUROPATHY TARGET ESTERASE/SWISS CHEESE D.MELANOGASTER"/>
    <property type="match status" value="1"/>
</dbReference>
<dbReference type="SUPFAM" id="SSF52151">
    <property type="entry name" value="FabD/lysophospholipase-like"/>
    <property type="match status" value="1"/>
</dbReference>
<dbReference type="STRING" id="157072.A0A024URL4"/>
<dbReference type="InterPro" id="IPR002641">
    <property type="entry name" value="PNPLA_dom"/>
</dbReference>
<reference evidence="14" key="1">
    <citation type="submission" date="2013-12" db="EMBL/GenBank/DDBJ databases">
        <title>The Genome Sequence of Aphanomyces invadans NJM9701.</title>
        <authorList>
            <consortium name="The Broad Institute Genomics Platform"/>
            <person name="Russ C."/>
            <person name="Tyler B."/>
            <person name="van West P."/>
            <person name="Dieguez-Uribeondo J."/>
            <person name="Young S.K."/>
            <person name="Zeng Q."/>
            <person name="Gargeya S."/>
            <person name="Fitzgerald M."/>
            <person name="Abouelleil A."/>
            <person name="Alvarado L."/>
            <person name="Chapman S.B."/>
            <person name="Gainer-Dewar J."/>
            <person name="Goldberg J."/>
            <person name="Griggs A."/>
            <person name="Gujja S."/>
            <person name="Hansen M."/>
            <person name="Howarth C."/>
            <person name="Imamovic A."/>
            <person name="Ireland A."/>
            <person name="Larimer J."/>
            <person name="McCowan C."/>
            <person name="Murphy C."/>
            <person name="Pearson M."/>
            <person name="Poon T.W."/>
            <person name="Priest M."/>
            <person name="Roberts A."/>
            <person name="Saif S."/>
            <person name="Shea T."/>
            <person name="Sykes S."/>
            <person name="Wortman J."/>
            <person name="Nusbaum C."/>
            <person name="Birren B."/>
        </authorList>
    </citation>
    <scope>NUCLEOTIDE SEQUENCE [LARGE SCALE GENOMIC DNA]</scope>
    <source>
        <strain evidence="14">NJM9701</strain>
    </source>
</reference>
<accession>A0A024URL4</accession>
<dbReference type="Gene3D" id="3.40.1090.10">
    <property type="entry name" value="Cytosolic phospholipase A2 catalytic domain"/>
    <property type="match status" value="2"/>
</dbReference>
<gene>
    <name evidence="14" type="ORF">H310_01399</name>
</gene>
<evidence type="ECO:0000256" key="10">
    <source>
        <dbReference type="SAM" id="MobiDB-lite"/>
    </source>
</evidence>
<evidence type="ECO:0000256" key="2">
    <source>
        <dbReference type="ARBA" id="ARBA00006636"/>
    </source>
</evidence>
<feature type="domain" description="Cyclic nucleotide-binding" evidence="12">
    <location>
        <begin position="440"/>
        <end position="535"/>
    </location>
</feature>
<evidence type="ECO:0000256" key="11">
    <source>
        <dbReference type="SAM" id="Phobius"/>
    </source>
</evidence>
<dbReference type="OrthoDB" id="421051at2759"/>
<evidence type="ECO:0008006" key="15">
    <source>
        <dbReference type="Google" id="ProtNLM"/>
    </source>
</evidence>